<sequence>MDEFNYQEAIAKIKARFPEGTVKKREDTGRAYIPNQVYNDRVELATQSQWTLEYSEVEINVPQRYVKVVARVTIGPHTRDGIGFHELNVDGSGNVKKLSTAVDQAKAEAFREALDTWQIGWQDLAPYYQLEKDWGSNPALQHLLHSSPPEESERFSQASEVIDRQCIYTNCGAQLTRDEWALLGTIPKLDRTRMTYCFEHIPNHYKKKIPSAELETFLKKTNDR</sequence>
<name>A0ABS3WFB6_9BACL</name>
<organism evidence="1 2">
    <name type="scientific">Paenibacillus artemisiicola</name>
    <dbReference type="NCBI Taxonomy" id="1172618"/>
    <lineage>
        <taxon>Bacteria</taxon>
        <taxon>Bacillati</taxon>
        <taxon>Bacillota</taxon>
        <taxon>Bacilli</taxon>
        <taxon>Bacillales</taxon>
        <taxon>Paenibacillaceae</taxon>
        <taxon>Paenibacillus</taxon>
    </lineage>
</organism>
<evidence type="ECO:0008006" key="3">
    <source>
        <dbReference type="Google" id="ProtNLM"/>
    </source>
</evidence>
<dbReference type="EMBL" id="JAGGDJ010000026">
    <property type="protein sequence ID" value="MBO7747007.1"/>
    <property type="molecule type" value="Genomic_DNA"/>
</dbReference>
<reference evidence="1 2" key="1">
    <citation type="submission" date="2021-03" db="EMBL/GenBank/DDBJ databases">
        <title>Paenibacillus artemisicola MWE-103 whole genome sequence.</title>
        <authorList>
            <person name="Ham Y.J."/>
        </authorList>
    </citation>
    <scope>NUCLEOTIDE SEQUENCE [LARGE SCALE GENOMIC DNA]</scope>
    <source>
        <strain evidence="1 2">MWE-103</strain>
    </source>
</reference>
<protein>
    <recommendedName>
        <fullName evidence="3">Rad52/22 family double-strand break repair protein</fullName>
    </recommendedName>
</protein>
<gene>
    <name evidence="1" type="ORF">I8J29_22645</name>
</gene>
<comment type="caution">
    <text evidence="1">The sequence shown here is derived from an EMBL/GenBank/DDBJ whole genome shotgun (WGS) entry which is preliminary data.</text>
</comment>
<evidence type="ECO:0000313" key="1">
    <source>
        <dbReference type="EMBL" id="MBO7747007.1"/>
    </source>
</evidence>
<dbReference type="Proteomes" id="UP000670947">
    <property type="component" value="Unassembled WGS sequence"/>
</dbReference>
<proteinExistence type="predicted"/>
<accession>A0ABS3WFB6</accession>
<evidence type="ECO:0000313" key="2">
    <source>
        <dbReference type="Proteomes" id="UP000670947"/>
    </source>
</evidence>
<keyword evidence="2" id="KW-1185">Reference proteome</keyword>
<dbReference type="RefSeq" id="WP_208849744.1">
    <property type="nucleotide sequence ID" value="NZ_JAGGDJ010000026.1"/>
</dbReference>